<feature type="chain" id="PRO_5047028826" evidence="2">
    <location>
        <begin position="21"/>
        <end position="393"/>
    </location>
</feature>
<feature type="domain" description="Extensin-like C-terminal" evidence="3">
    <location>
        <begin position="41"/>
        <end position="220"/>
    </location>
</feature>
<accession>A0ABW0F8N7</accession>
<dbReference type="SUPFAM" id="SSF55166">
    <property type="entry name" value="Hedgehog/DD-peptidase"/>
    <property type="match status" value="1"/>
</dbReference>
<feature type="compositionally biased region" description="Basic and acidic residues" evidence="1">
    <location>
        <begin position="311"/>
        <end position="327"/>
    </location>
</feature>
<comment type="caution">
    <text evidence="4">The sequence shown here is derived from an EMBL/GenBank/DDBJ whole genome shotgun (WGS) entry which is preliminary data.</text>
</comment>
<feature type="compositionally biased region" description="Low complexity" evidence="1">
    <location>
        <begin position="241"/>
        <end position="266"/>
    </location>
</feature>
<dbReference type="InterPro" id="IPR009045">
    <property type="entry name" value="Zn_M74/Hedgehog-like"/>
</dbReference>
<evidence type="ECO:0000313" key="4">
    <source>
        <dbReference type="EMBL" id="MFC5295293.1"/>
    </source>
</evidence>
<keyword evidence="2" id="KW-0732">Signal</keyword>
<feature type="region of interest" description="Disordered" evidence="1">
    <location>
        <begin position="229"/>
        <end position="295"/>
    </location>
</feature>
<name>A0ABW0F8N7_9HYPH</name>
<evidence type="ECO:0000259" key="3">
    <source>
        <dbReference type="Pfam" id="PF06904"/>
    </source>
</evidence>
<keyword evidence="5" id="KW-1185">Reference proteome</keyword>
<evidence type="ECO:0000256" key="2">
    <source>
        <dbReference type="SAM" id="SignalP"/>
    </source>
</evidence>
<feature type="signal peptide" evidence="2">
    <location>
        <begin position="1"/>
        <end position="20"/>
    </location>
</feature>
<evidence type="ECO:0000256" key="1">
    <source>
        <dbReference type="SAM" id="MobiDB-lite"/>
    </source>
</evidence>
<organism evidence="4 5">
    <name type="scientific">Bosea minatitlanensis</name>
    <dbReference type="NCBI Taxonomy" id="128782"/>
    <lineage>
        <taxon>Bacteria</taxon>
        <taxon>Pseudomonadati</taxon>
        <taxon>Pseudomonadota</taxon>
        <taxon>Alphaproteobacteria</taxon>
        <taxon>Hyphomicrobiales</taxon>
        <taxon>Boseaceae</taxon>
        <taxon>Bosea</taxon>
    </lineage>
</organism>
<dbReference type="Pfam" id="PF06904">
    <property type="entry name" value="Extensin-like_C"/>
    <property type="match status" value="1"/>
</dbReference>
<dbReference type="PROSITE" id="PS51257">
    <property type="entry name" value="PROKAR_LIPOPROTEIN"/>
    <property type="match status" value="1"/>
</dbReference>
<sequence>MRRVKLAIIALGLAGAAGLAGCGKFQKAQRAPWRDQAEAACLSSGQVQLSSYVSLRGKAIDGPGTCGMQQPLKVTALQNGSVNLKSPALLACPVVATTDRWFAEVVQPAAMNILGAQVIEIRAGSYSCRAMNNGSYTTRTSEHAFGNAVDVFSFRLNDNRVVTVKDGWRGSPEEQNFLREIFVGACTYFGTVLGPGADPMHYDHIHIDLARHAKGRHICKPIIKYTPNYNLPPPDPSRTYSSAQSAPAPATTRGAAPAATAYAGGPMLRQPSGGLRPPGAVQGGYPVANSGRQDNSLDSQMRFLQQYDARQGQERSGQERQSQERPRFRPQPLPSEAAGPLALPGAVEPSEEEAVLGDGGGSGVVDQQDSEEAQPITPGHDPFAYSSGRTARR</sequence>
<gene>
    <name evidence="4" type="ORF">ACFPK2_20065</name>
</gene>
<dbReference type="EMBL" id="JBHSLI010000009">
    <property type="protein sequence ID" value="MFC5295293.1"/>
    <property type="molecule type" value="Genomic_DNA"/>
</dbReference>
<feature type="region of interest" description="Disordered" evidence="1">
    <location>
        <begin position="309"/>
        <end position="393"/>
    </location>
</feature>
<dbReference type="Proteomes" id="UP001595976">
    <property type="component" value="Unassembled WGS sequence"/>
</dbReference>
<proteinExistence type="predicted"/>
<dbReference type="InterPro" id="IPR009683">
    <property type="entry name" value="Extensin-like_C"/>
</dbReference>
<protein>
    <submittedName>
        <fullName evidence="4">Extensin family protein</fullName>
    </submittedName>
</protein>
<reference evidence="5" key="1">
    <citation type="journal article" date="2019" name="Int. J. Syst. Evol. Microbiol.">
        <title>The Global Catalogue of Microorganisms (GCM) 10K type strain sequencing project: providing services to taxonomists for standard genome sequencing and annotation.</title>
        <authorList>
            <consortium name="The Broad Institute Genomics Platform"/>
            <consortium name="The Broad Institute Genome Sequencing Center for Infectious Disease"/>
            <person name="Wu L."/>
            <person name="Ma J."/>
        </authorList>
    </citation>
    <scope>NUCLEOTIDE SEQUENCE [LARGE SCALE GENOMIC DNA]</scope>
    <source>
        <strain evidence="5">CGMCC 1.15643</strain>
    </source>
</reference>
<dbReference type="RefSeq" id="WP_158446218.1">
    <property type="nucleotide sequence ID" value="NZ_JAOAOS010000010.1"/>
</dbReference>
<evidence type="ECO:0000313" key="5">
    <source>
        <dbReference type="Proteomes" id="UP001595976"/>
    </source>
</evidence>